<dbReference type="EMBL" id="MFVU01000027">
    <property type="protein sequence ID" value="OGJ01369.1"/>
    <property type="molecule type" value="Genomic_DNA"/>
</dbReference>
<organism evidence="1 2">
    <name type="scientific">Candidatus Nomurabacteria bacterium RIFCSPLOWO2_12_FULL_44_11</name>
    <dbReference type="NCBI Taxonomy" id="1801796"/>
    <lineage>
        <taxon>Bacteria</taxon>
        <taxon>Candidatus Nomuraibacteriota</taxon>
    </lineage>
</organism>
<sequence>MQSETKNCQNCKKDFTIEPEDFSFYEKIKVPPPTFCPWCRFIRRMTWRNERALYKRNCDLCKKDIISTHQKNAPFPVYCWSCWHSDKWDATTYGVDYDFSRPFFEQYQELLNKVPHFALWQRNVTNSEYANLVGESKNVYLSVSVVLESENVFYSKAIDTGFNIFDSMNLKNSENCYENVEGERNYNSQYLIMSRNCIDSYYLIDCLNCHNCFMSSNLRNQQYYFRNKKLSREDYEKEVAKIELGKRSVRQDLENEFSELRRNAIYKFSNVILSPNSTGHNLSNVKNGKVCFDCYDGEDFKYCYRAFISKDAMDYSYAMHSELMYEYTTGANYNYNVKFSYAANSQVRNAEYTYSCISSTNLFGCAGVQSKDNVIFNKVYGKEKFEKLRTQIIKQMYDLSYTDRKGRVYQYGEFFPVELSPYTYNESAAQEFETLIKEKAEEKGYKWHEPEERDFKTTIKARDIPDDIKDVGDKILNEVLECVHTGKCNHQCTEAFKITQGELQFYRKHSIPLPDKCPNCRYYERFAKVPLPKLYKRVCMNCDKVEFETPYSPERSEKVFCESCYNKEIY</sequence>
<accession>A0A1F6Y4W4</accession>
<comment type="caution">
    <text evidence="1">The sequence shown here is derived from an EMBL/GenBank/DDBJ whole genome shotgun (WGS) entry which is preliminary data.</text>
</comment>
<gene>
    <name evidence="1" type="ORF">A3G53_02300</name>
</gene>
<evidence type="ECO:0008006" key="3">
    <source>
        <dbReference type="Google" id="ProtNLM"/>
    </source>
</evidence>
<dbReference type="Proteomes" id="UP000178645">
    <property type="component" value="Unassembled WGS sequence"/>
</dbReference>
<name>A0A1F6Y4W4_9BACT</name>
<dbReference type="AlphaFoldDB" id="A0A1F6Y4W4"/>
<reference evidence="1 2" key="1">
    <citation type="journal article" date="2016" name="Nat. Commun.">
        <title>Thousands of microbial genomes shed light on interconnected biogeochemical processes in an aquifer system.</title>
        <authorList>
            <person name="Anantharaman K."/>
            <person name="Brown C.T."/>
            <person name="Hug L.A."/>
            <person name="Sharon I."/>
            <person name="Castelle C.J."/>
            <person name="Probst A.J."/>
            <person name="Thomas B.C."/>
            <person name="Singh A."/>
            <person name="Wilkins M.J."/>
            <person name="Karaoz U."/>
            <person name="Brodie E.L."/>
            <person name="Williams K.H."/>
            <person name="Hubbard S.S."/>
            <person name="Banfield J.F."/>
        </authorList>
    </citation>
    <scope>NUCLEOTIDE SEQUENCE [LARGE SCALE GENOMIC DNA]</scope>
</reference>
<evidence type="ECO:0000313" key="1">
    <source>
        <dbReference type="EMBL" id="OGJ01369.1"/>
    </source>
</evidence>
<evidence type="ECO:0000313" key="2">
    <source>
        <dbReference type="Proteomes" id="UP000178645"/>
    </source>
</evidence>
<protein>
    <recommendedName>
        <fullName evidence="3">Zinc-binding domain-containing protein</fullName>
    </recommendedName>
</protein>
<proteinExistence type="predicted"/>